<evidence type="ECO:0000313" key="1">
    <source>
        <dbReference type="EMBL" id="MET3588674.1"/>
    </source>
</evidence>
<dbReference type="Proteomes" id="UP001549031">
    <property type="component" value="Unassembled WGS sequence"/>
</dbReference>
<comment type="caution">
    <text evidence="1">The sequence shown here is derived from an EMBL/GenBank/DDBJ whole genome shotgun (WGS) entry which is preliminary data.</text>
</comment>
<evidence type="ECO:0000313" key="2">
    <source>
        <dbReference type="Proteomes" id="UP001549031"/>
    </source>
</evidence>
<name>A0ABV2HDQ2_9HYPH</name>
<dbReference type="EMBL" id="JBEPLJ010000030">
    <property type="protein sequence ID" value="MET3588674.1"/>
    <property type="molecule type" value="Genomic_DNA"/>
</dbReference>
<organism evidence="1 2">
    <name type="scientific">Pseudorhizobium tarimense</name>
    <dbReference type="NCBI Taxonomy" id="1079109"/>
    <lineage>
        <taxon>Bacteria</taxon>
        <taxon>Pseudomonadati</taxon>
        <taxon>Pseudomonadota</taxon>
        <taxon>Alphaproteobacteria</taxon>
        <taxon>Hyphomicrobiales</taxon>
        <taxon>Rhizobiaceae</taxon>
        <taxon>Rhizobium/Agrobacterium group</taxon>
        <taxon>Pseudorhizobium</taxon>
    </lineage>
</organism>
<gene>
    <name evidence="1" type="ORF">ABID21_004812</name>
</gene>
<keyword evidence="2" id="KW-1185">Reference proteome</keyword>
<proteinExistence type="predicted"/>
<dbReference type="RefSeq" id="WP_247245708.1">
    <property type="nucleotide sequence ID" value="NZ_JALJRA010000018.1"/>
</dbReference>
<sequence length="59" mass="6606">MSRTQVITTPLRGETAGGEFGGAIIELFCNLGIWSRDYRPVPQRQEAVLIQMLREQLSA</sequence>
<accession>A0ABV2HDQ2</accession>
<protein>
    <submittedName>
        <fullName evidence="1">Uncharacterized protein</fullName>
    </submittedName>
</protein>
<reference evidence="1 2" key="1">
    <citation type="submission" date="2024-06" db="EMBL/GenBank/DDBJ databases">
        <title>Genomic Encyclopedia of Type Strains, Phase IV (KMG-IV): sequencing the most valuable type-strain genomes for metagenomic binning, comparative biology and taxonomic classification.</title>
        <authorList>
            <person name="Goeker M."/>
        </authorList>
    </citation>
    <scope>NUCLEOTIDE SEQUENCE [LARGE SCALE GENOMIC DNA]</scope>
    <source>
        <strain evidence="1 2">DSM 105042</strain>
    </source>
</reference>